<feature type="compositionally biased region" description="Basic and acidic residues" evidence="4">
    <location>
        <begin position="30"/>
        <end position="55"/>
    </location>
</feature>
<evidence type="ECO:0000256" key="1">
    <source>
        <dbReference type="ARBA" id="ARBA00023239"/>
    </source>
</evidence>
<dbReference type="Gene3D" id="1.10.8.1080">
    <property type="match status" value="1"/>
</dbReference>
<keyword evidence="1 3" id="KW-0456">Lyase</keyword>
<organism evidence="6 7">
    <name type="scientific">Microbispora siamensis</name>
    <dbReference type="NCBI Taxonomy" id="564413"/>
    <lineage>
        <taxon>Bacteria</taxon>
        <taxon>Bacillati</taxon>
        <taxon>Actinomycetota</taxon>
        <taxon>Actinomycetes</taxon>
        <taxon>Streptosporangiales</taxon>
        <taxon>Streptosporangiaceae</taxon>
        <taxon>Microbispora</taxon>
    </lineage>
</organism>
<feature type="active site" description="Proton donor" evidence="3">
    <location>
        <position position="127"/>
    </location>
</feature>
<dbReference type="EC" id="4.2.1.126" evidence="3"/>
<comment type="caution">
    <text evidence="6">The sequence shown here is derived from an EMBL/GenBank/DDBJ whole genome shotgun (WGS) entry which is preliminary data.</text>
</comment>
<feature type="region of interest" description="Disordered" evidence="4">
    <location>
        <begin position="1"/>
        <end position="55"/>
    </location>
</feature>
<dbReference type="InterPro" id="IPR046348">
    <property type="entry name" value="SIS_dom_sf"/>
</dbReference>
<dbReference type="NCBIfam" id="NF003915">
    <property type="entry name" value="PRK05441.1"/>
    <property type="match status" value="1"/>
</dbReference>
<dbReference type="SUPFAM" id="SSF53697">
    <property type="entry name" value="SIS domain"/>
    <property type="match status" value="1"/>
</dbReference>
<dbReference type="PANTHER" id="PTHR10088">
    <property type="entry name" value="GLUCOKINASE REGULATORY PROTEIN"/>
    <property type="match status" value="1"/>
</dbReference>
<dbReference type="EMBL" id="BOOF01000010">
    <property type="protein sequence ID" value="GIH61585.1"/>
    <property type="molecule type" value="Genomic_DNA"/>
</dbReference>
<dbReference type="PROSITE" id="PS01272">
    <property type="entry name" value="GCKR"/>
    <property type="match status" value="1"/>
</dbReference>
<dbReference type="Proteomes" id="UP000660454">
    <property type="component" value="Unassembled WGS sequence"/>
</dbReference>
<comment type="miscellaneous">
    <text evidence="3">A lyase-type mechanism (elimination/hydration) is suggested for the cleavage of the lactyl ether bond of MurNAc 6-phosphate, with the formation of an alpha,beta-unsaturated aldehyde intermediate with (E)-stereochemistry, followed by the syn addition of water to give product.</text>
</comment>
<dbReference type="Pfam" id="PF22645">
    <property type="entry name" value="GKRP_SIS_N"/>
    <property type="match status" value="1"/>
</dbReference>
<comment type="similarity">
    <text evidence="3">Belongs to the GCKR-like family. MurNAc-6-P etherase subfamily.</text>
</comment>
<dbReference type="CDD" id="cd05007">
    <property type="entry name" value="SIS_Etherase"/>
    <property type="match status" value="1"/>
</dbReference>
<feature type="active site" evidence="3">
    <location>
        <position position="158"/>
    </location>
</feature>
<dbReference type="NCBIfam" id="TIGR00274">
    <property type="entry name" value="N-acetylmuramic acid 6-phosphate etherase"/>
    <property type="match status" value="1"/>
</dbReference>
<sequence>MYGDRGRPEMETDDRDEMTDPLTGLSTELDVERSELHTERSELNVERSELYTEQSDPRYREIDRLPTEEIARLMNAADATVPGAVALAIPDVSAAIDAIASRMAEGGRLFYVGAGTSGRLGVLDASECPPTFGTDPELVQGVIAGGEAALTRSVEGAEDDHDGGAAAIAGRGLSPLDSVVGISASGRAPFVLGALDEAARRGALTVSVSCNPGSPLSERAEHPIEVVVGPEVVAGSTRLKAGTAQKLVLNMISTIVMIRLGRTYGNAMIEVSAVNEKLAGRATRIVGDITGAGSAAARAALEAADWNVKVAVLMIERDLGPDGARALLKANGDRLEAARHAGGAA</sequence>
<keyword evidence="2 3" id="KW-0119">Carbohydrate metabolism</keyword>
<dbReference type="InterPro" id="IPR005486">
    <property type="entry name" value="Glucokinase_regulatory_CS"/>
</dbReference>
<reference evidence="6 7" key="1">
    <citation type="submission" date="2021-01" db="EMBL/GenBank/DDBJ databases">
        <title>Whole genome shotgun sequence of Microbispora siamensis NBRC 104113.</title>
        <authorList>
            <person name="Komaki H."/>
            <person name="Tamura T."/>
        </authorList>
    </citation>
    <scope>NUCLEOTIDE SEQUENCE [LARGE SCALE GENOMIC DNA]</scope>
    <source>
        <strain evidence="6 7">NBRC 104113</strain>
    </source>
</reference>
<comment type="subunit">
    <text evidence="3">Homodimer.</text>
</comment>
<evidence type="ECO:0000313" key="7">
    <source>
        <dbReference type="Proteomes" id="UP000660454"/>
    </source>
</evidence>
<comment type="function">
    <text evidence="3">Specifically catalyzes the cleavage of the D-lactyl ether substituent of MurNAc 6-phosphate, producing GlcNAc 6-phosphate and D-lactate.</text>
</comment>
<keyword evidence="7" id="KW-1185">Reference proteome</keyword>
<evidence type="ECO:0000256" key="3">
    <source>
        <dbReference type="HAMAP-Rule" id="MF_00068"/>
    </source>
</evidence>
<dbReference type="PANTHER" id="PTHR10088:SF4">
    <property type="entry name" value="GLUCOKINASE REGULATORY PROTEIN"/>
    <property type="match status" value="1"/>
</dbReference>
<comment type="pathway">
    <text evidence="3">Amino-sugar metabolism; N-acetylmuramate degradation.</text>
</comment>
<proteinExistence type="inferred from homology"/>
<evidence type="ECO:0000259" key="5">
    <source>
        <dbReference type="PROSITE" id="PS51464"/>
    </source>
</evidence>
<evidence type="ECO:0000256" key="2">
    <source>
        <dbReference type="ARBA" id="ARBA00023277"/>
    </source>
</evidence>
<protein>
    <recommendedName>
        <fullName evidence="3">N-acetylmuramic acid 6-phosphate etherase</fullName>
        <shortName evidence="3">MurNAc-6-P etherase</shortName>
        <ecNumber evidence="3">4.2.1.126</ecNumber>
    </recommendedName>
    <alternativeName>
        <fullName evidence="3">N-acetylmuramic acid 6-phosphate hydrolase</fullName>
    </alternativeName>
    <alternativeName>
        <fullName evidence="3">N-acetylmuramic acid 6-phosphate lyase</fullName>
    </alternativeName>
</protein>
<accession>A0ABQ4GJP6</accession>
<evidence type="ECO:0000313" key="6">
    <source>
        <dbReference type="EMBL" id="GIH61585.1"/>
    </source>
</evidence>
<dbReference type="InterPro" id="IPR005488">
    <property type="entry name" value="Etherase_MurQ"/>
</dbReference>
<dbReference type="InterPro" id="IPR040190">
    <property type="entry name" value="MURQ/GCKR"/>
</dbReference>
<dbReference type="NCBIfam" id="NF009222">
    <property type="entry name" value="PRK12570.1"/>
    <property type="match status" value="1"/>
</dbReference>
<dbReference type="HAMAP" id="MF_00068">
    <property type="entry name" value="MurQ"/>
    <property type="match status" value="1"/>
</dbReference>
<name>A0ABQ4GJP6_9ACTN</name>
<comment type="catalytic activity">
    <reaction evidence="3">
        <text>N-acetyl-D-muramate 6-phosphate + H2O = N-acetyl-D-glucosamine 6-phosphate + (R)-lactate</text>
        <dbReference type="Rhea" id="RHEA:26410"/>
        <dbReference type="ChEBI" id="CHEBI:15377"/>
        <dbReference type="ChEBI" id="CHEBI:16004"/>
        <dbReference type="ChEBI" id="CHEBI:57513"/>
        <dbReference type="ChEBI" id="CHEBI:58722"/>
        <dbReference type="EC" id="4.2.1.126"/>
    </reaction>
</comment>
<gene>
    <name evidence="6" type="primary">murQ_1</name>
    <name evidence="3" type="synonym">murQ</name>
    <name evidence="6" type="ORF">Msi02_24020</name>
</gene>
<dbReference type="Gene3D" id="3.40.50.10490">
    <property type="entry name" value="Glucose-6-phosphate isomerase like protein, domain 1"/>
    <property type="match status" value="1"/>
</dbReference>
<feature type="compositionally biased region" description="Basic and acidic residues" evidence="4">
    <location>
        <begin position="1"/>
        <end position="10"/>
    </location>
</feature>
<feature type="domain" description="SIS" evidence="5">
    <location>
        <begin position="99"/>
        <end position="262"/>
    </location>
</feature>
<evidence type="ECO:0000256" key="4">
    <source>
        <dbReference type="SAM" id="MobiDB-lite"/>
    </source>
</evidence>
<dbReference type="PROSITE" id="PS51464">
    <property type="entry name" value="SIS"/>
    <property type="match status" value="1"/>
</dbReference>
<dbReference type="InterPro" id="IPR001347">
    <property type="entry name" value="SIS_dom"/>
</dbReference>